<keyword evidence="3" id="KW-0808">Transferase</keyword>
<sequence>MKKSLIALTAAALMSIPLSVSSCTLLAAAGNAVEGGGILFGKTNDVKFPYQCKTMLVTDNGYPYYVLYYNNRKGKFKAQFGVNKYGLGIGAAGPGHLGMEQRAAMKGLKSGVWNYLGKCKTVDEALKMPQLNTAPANIMLVDSKEIACVETFDDGRQRIIRKTNGVLAHTNHYLDPKLFELSKRAISQSSKNRYDRAVALLNDGRVPLTFNDFVAFVNDPKIRRYGRVPKTVETNASMVLLILPNNDFKIQFQYKPDDLANKDVLVELTKKEIFKK</sequence>
<evidence type="ECO:0000259" key="2">
    <source>
        <dbReference type="Pfam" id="PF03417"/>
    </source>
</evidence>
<organism evidence="3 4">
    <name type="scientific">Succiniclasticum ruminis</name>
    <dbReference type="NCBI Taxonomy" id="40841"/>
    <lineage>
        <taxon>Bacteria</taxon>
        <taxon>Bacillati</taxon>
        <taxon>Bacillota</taxon>
        <taxon>Negativicutes</taxon>
        <taxon>Acidaminococcales</taxon>
        <taxon>Acidaminococcaceae</taxon>
        <taxon>Succiniclasticum</taxon>
    </lineage>
</organism>
<dbReference type="EMBL" id="FMYW01000007">
    <property type="protein sequence ID" value="SDC42256.1"/>
    <property type="molecule type" value="Genomic_DNA"/>
</dbReference>
<evidence type="ECO:0000313" key="4">
    <source>
        <dbReference type="Proteomes" id="UP000198943"/>
    </source>
</evidence>
<feature type="chain" id="PRO_5038923019" evidence="1">
    <location>
        <begin position="23"/>
        <end position="276"/>
    </location>
</feature>
<feature type="signal peptide" evidence="1">
    <location>
        <begin position="1"/>
        <end position="22"/>
    </location>
</feature>
<gene>
    <name evidence="3" type="ORF">SAMN04487864_10762</name>
</gene>
<accession>A0A1G6LI29</accession>
<protein>
    <submittedName>
        <fullName evidence="3">Acyl-coenzyme A:6-aminopenicillanic acid acyl-transferase</fullName>
    </submittedName>
</protein>
<dbReference type="GO" id="GO:0016740">
    <property type="term" value="F:transferase activity"/>
    <property type="evidence" value="ECO:0007669"/>
    <property type="project" value="UniProtKB-KW"/>
</dbReference>
<feature type="domain" description="Peptidase C45 hydrolase" evidence="2">
    <location>
        <begin position="36"/>
        <end position="225"/>
    </location>
</feature>
<keyword evidence="1" id="KW-0732">Signal</keyword>
<evidence type="ECO:0000313" key="3">
    <source>
        <dbReference type="EMBL" id="SDC42256.1"/>
    </source>
</evidence>
<dbReference type="AlphaFoldDB" id="A0A1G6LI29"/>
<dbReference type="Pfam" id="PF03417">
    <property type="entry name" value="AAT"/>
    <property type="match status" value="1"/>
</dbReference>
<dbReference type="Gene3D" id="3.60.60.10">
    <property type="entry name" value="Penicillin V Acylase, Chain A"/>
    <property type="match status" value="1"/>
</dbReference>
<dbReference type="OrthoDB" id="9155544at2"/>
<keyword evidence="4" id="KW-1185">Reference proteome</keyword>
<name>A0A1G6LI29_9FIRM</name>
<proteinExistence type="predicted"/>
<reference evidence="4" key="1">
    <citation type="submission" date="2016-10" db="EMBL/GenBank/DDBJ databases">
        <authorList>
            <person name="Varghese N."/>
            <person name="Submissions S."/>
        </authorList>
    </citation>
    <scope>NUCLEOTIDE SEQUENCE [LARGE SCALE GENOMIC DNA]</scope>
    <source>
        <strain evidence="4">DSM 11005</strain>
    </source>
</reference>
<dbReference type="Proteomes" id="UP000198943">
    <property type="component" value="Unassembled WGS sequence"/>
</dbReference>
<dbReference type="PROSITE" id="PS51257">
    <property type="entry name" value="PROKAR_LIPOPROTEIN"/>
    <property type="match status" value="1"/>
</dbReference>
<dbReference type="RefSeq" id="WP_093730254.1">
    <property type="nucleotide sequence ID" value="NZ_FMYW01000007.1"/>
</dbReference>
<evidence type="ECO:0000256" key="1">
    <source>
        <dbReference type="SAM" id="SignalP"/>
    </source>
</evidence>
<dbReference type="InterPro" id="IPR005079">
    <property type="entry name" value="Peptidase_C45_hydrolase"/>
</dbReference>